<protein>
    <submittedName>
        <fullName evidence="1">Uncharacterized protein</fullName>
    </submittedName>
</protein>
<dbReference type="SUPFAM" id="SSF102405">
    <property type="entry name" value="MCP/YpsA-like"/>
    <property type="match status" value="1"/>
</dbReference>
<gene>
    <name evidence="1" type="ORF">Cci01nite_71720</name>
</gene>
<sequence>MSRQELADACNAELARRYAAQGRHSRWAGFTEKTIGALERGEIRWPNDDYRTALCEVLNADGRALGLYIDRAAEADHENQPEDALRESPRRVLSAVSTGRLIHGGSIAICGSRRPGTDLNVIDAAVQALGGILMNGTISVSHGPVGVGIEVMTYIANNFRPSHLQRAVGIFGHANVVHGVDTVIFVGGGRGTQDELDLVLAAGTPMIPIARSGGAARRAYMLMEGDIRLRQWISTADFTALGACSDVATITETTLRLITDRLQGDAP</sequence>
<evidence type="ECO:0000313" key="1">
    <source>
        <dbReference type="EMBL" id="GIG02079.1"/>
    </source>
</evidence>
<accession>A0A8J3KRI4</accession>
<comment type="caution">
    <text evidence="1">The sequence shown here is derived from an EMBL/GenBank/DDBJ whole genome shotgun (WGS) entry which is preliminary data.</text>
</comment>
<proteinExistence type="predicted"/>
<name>A0A8J3KRI4_9ACTN</name>
<dbReference type="Proteomes" id="UP000659904">
    <property type="component" value="Unassembled WGS sequence"/>
</dbReference>
<keyword evidence="2" id="KW-1185">Reference proteome</keyword>
<evidence type="ECO:0000313" key="2">
    <source>
        <dbReference type="Proteomes" id="UP000659904"/>
    </source>
</evidence>
<reference evidence="1 2" key="1">
    <citation type="submission" date="2021-01" db="EMBL/GenBank/DDBJ databases">
        <title>Whole genome shotgun sequence of Catellatospora citrea NBRC 14495.</title>
        <authorList>
            <person name="Komaki H."/>
            <person name="Tamura T."/>
        </authorList>
    </citation>
    <scope>NUCLEOTIDE SEQUENCE [LARGE SCALE GENOMIC DNA]</scope>
    <source>
        <strain evidence="1 2">NBRC 14495</strain>
    </source>
</reference>
<organism evidence="1 2">
    <name type="scientific">Catellatospora citrea</name>
    <dbReference type="NCBI Taxonomy" id="53366"/>
    <lineage>
        <taxon>Bacteria</taxon>
        <taxon>Bacillati</taxon>
        <taxon>Actinomycetota</taxon>
        <taxon>Actinomycetes</taxon>
        <taxon>Micromonosporales</taxon>
        <taxon>Micromonosporaceae</taxon>
        <taxon>Catellatospora</taxon>
    </lineage>
</organism>
<dbReference type="EMBL" id="BONH01000047">
    <property type="protein sequence ID" value="GIG02079.1"/>
    <property type="molecule type" value="Genomic_DNA"/>
</dbReference>
<dbReference type="AlphaFoldDB" id="A0A8J3KRI4"/>